<dbReference type="InterPro" id="IPR009061">
    <property type="entry name" value="DNA-bd_dom_put_sf"/>
</dbReference>
<dbReference type="NCBIfam" id="TIGR00675">
    <property type="entry name" value="dcm"/>
    <property type="match status" value="1"/>
</dbReference>
<evidence type="ECO:0000313" key="10">
    <source>
        <dbReference type="EMBL" id="EIJ34946.1"/>
    </source>
</evidence>
<dbReference type="PROSITE" id="PS51679">
    <property type="entry name" value="SAM_MT_C5"/>
    <property type="match status" value="1"/>
</dbReference>
<dbReference type="RefSeq" id="WP_002708864.1">
    <property type="nucleotide sequence ID" value="NZ_JH651384.1"/>
</dbReference>
<evidence type="ECO:0000256" key="3">
    <source>
        <dbReference type="ARBA" id="ARBA00022691"/>
    </source>
</evidence>
<dbReference type="PRINTS" id="PR00105">
    <property type="entry name" value="C5METTRFRASE"/>
</dbReference>
<dbReference type="PROSITE" id="PS00094">
    <property type="entry name" value="C5_MTASE_1"/>
    <property type="match status" value="1"/>
</dbReference>
<comment type="catalytic activity">
    <reaction evidence="5 8">
        <text>a 2'-deoxycytidine in DNA + S-adenosyl-L-methionine = a 5-methyl-2'-deoxycytidine in DNA + S-adenosyl-L-homocysteine + H(+)</text>
        <dbReference type="Rhea" id="RHEA:13681"/>
        <dbReference type="Rhea" id="RHEA-COMP:11369"/>
        <dbReference type="Rhea" id="RHEA-COMP:11370"/>
        <dbReference type="ChEBI" id="CHEBI:15378"/>
        <dbReference type="ChEBI" id="CHEBI:57856"/>
        <dbReference type="ChEBI" id="CHEBI:59789"/>
        <dbReference type="ChEBI" id="CHEBI:85452"/>
        <dbReference type="ChEBI" id="CHEBI:85454"/>
        <dbReference type="EC" id="2.1.1.37"/>
    </reaction>
</comment>
<keyword evidence="3 6" id="KW-0949">S-adenosyl-L-methionine</keyword>
<dbReference type="Proteomes" id="UP000005317">
    <property type="component" value="Unassembled WGS sequence"/>
</dbReference>
<name>A0A656HHJ1_THINJ</name>
<dbReference type="CDD" id="cd00315">
    <property type="entry name" value="Cyt_C5_DNA_methylase"/>
    <property type="match status" value="1"/>
</dbReference>
<comment type="similarity">
    <text evidence="6 7">Belongs to the class I-like SAM-binding methyltransferase superfamily. C5-methyltransferase family.</text>
</comment>
<protein>
    <recommendedName>
        <fullName evidence="8">Cytosine-specific methyltransferase</fullName>
        <ecNumber evidence="8">2.1.1.37</ecNumber>
    </recommendedName>
</protein>
<dbReference type="GO" id="GO:0003886">
    <property type="term" value="F:DNA (cytosine-5-)-methyltransferase activity"/>
    <property type="evidence" value="ECO:0007669"/>
    <property type="project" value="UniProtKB-EC"/>
</dbReference>
<dbReference type="InterPro" id="IPR001525">
    <property type="entry name" value="C5_MeTfrase"/>
</dbReference>
<keyword evidence="4" id="KW-0680">Restriction system</keyword>
<dbReference type="InterPro" id="IPR000551">
    <property type="entry name" value="MerR-type_HTH_dom"/>
</dbReference>
<evidence type="ECO:0000256" key="8">
    <source>
        <dbReference type="RuleBase" id="RU000417"/>
    </source>
</evidence>
<dbReference type="Pfam" id="PF00145">
    <property type="entry name" value="DNA_methylase"/>
    <property type="match status" value="1"/>
</dbReference>
<dbReference type="PANTHER" id="PTHR10629:SF52">
    <property type="entry name" value="DNA (CYTOSINE-5)-METHYLTRANSFERASE 1"/>
    <property type="match status" value="1"/>
</dbReference>
<keyword evidence="2 6" id="KW-0808">Transferase</keyword>
<dbReference type="PROSITE" id="PS50937">
    <property type="entry name" value="HTH_MERR_2"/>
    <property type="match status" value="1"/>
</dbReference>
<dbReference type="GO" id="GO:0006355">
    <property type="term" value="P:regulation of DNA-templated transcription"/>
    <property type="evidence" value="ECO:0007669"/>
    <property type="project" value="InterPro"/>
</dbReference>
<dbReference type="Gene3D" id="3.40.50.150">
    <property type="entry name" value="Vaccinia Virus protein VP39"/>
    <property type="match status" value="1"/>
</dbReference>
<evidence type="ECO:0000256" key="6">
    <source>
        <dbReference type="PROSITE-ProRule" id="PRU01016"/>
    </source>
</evidence>
<proteinExistence type="inferred from homology"/>
<dbReference type="Pfam" id="PF00376">
    <property type="entry name" value="MerR"/>
    <property type="match status" value="1"/>
</dbReference>
<feature type="domain" description="HTH merR-type" evidence="9">
    <location>
        <begin position="4"/>
        <end position="49"/>
    </location>
</feature>
<evidence type="ECO:0000256" key="2">
    <source>
        <dbReference type="ARBA" id="ARBA00022679"/>
    </source>
</evidence>
<evidence type="ECO:0000256" key="1">
    <source>
        <dbReference type="ARBA" id="ARBA00022603"/>
    </source>
</evidence>
<dbReference type="InterPro" id="IPR029063">
    <property type="entry name" value="SAM-dependent_MTases_sf"/>
</dbReference>
<organism evidence="10 11">
    <name type="scientific">Thiothrix nivea (strain ATCC 35100 / DSM 5205 / JP2)</name>
    <dbReference type="NCBI Taxonomy" id="870187"/>
    <lineage>
        <taxon>Bacteria</taxon>
        <taxon>Pseudomonadati</taxon>
        <taxon>Pseudomonadota</taxon>
        <taxon>Gammaproteobacteria</taxon>
        <taxon>Thiotrichales</taxon>
        <taxon>Thiotrichaceae</taxon>
        <taxon>Thiothrix</taxon>
    </lineage>
</organism>
<dbReference type="SMART" id="SM00422">
    <property type="entry name" value="HTH_MERR"/>
    <property type="match status" value="1"/>
</dbReference>
<evidence type="ECO:0000256" key="5">
    <source>
        <dbReference type="ARBA" id="ARBA00047422"/>
    </source>
</evidence>
<dbReference type="SUPFAM" id="SSF46955">
    <property type="entry name" value="Putative DNA-binding domain"/>
    <property type="match status" value="1"/>
</dbReference>
<dbReference type="Gene3D" id="1.10.1660.10">
    <property type="match status" value="1"/>
</dbReference>
<dbReference type="EMBL" id="JH651384">
    <property type="protein sequence ID" value="EIJ34946.1"/>
    <property type="molecule type" value="Genomic_DNA"/>
</dbReference>
<feature type="active site" evidence="6">
    <location>
        <position position="144"/>
    </location>
</feature>
<dbReference type="PANTHER" id="PTHR10629">
    <property type="entry name" value="CYTOSINE-SPECIFIC METHYLTRANSFERASE"/>
    <property type="match status" value="1"/>
</dbReference>
<dbReference type="SUPFAM" id="SSF53335">
    <property type="entry name" value="S-adenosyl-L-methionine-dependent methyltransferases"/>
    <property type="match status" value="1"/>
</dbReference>
<accession>A0A656HHJ1</accession>
<dbReference type="InterPro" id="IPR050390">
    <property type="entry name" value="C5-Methyltransferase"/>
</dbReference>
<dbReference type="GO" id="GO:0003677">
    <property type="term" value="F:DNA binding"/>
    <property type="evidence" value="ECO:0007669"/>
    <property type="project" value="InterPro"/>
</dbReference>
<evidence type="ECO:0000256" key="4">
    <source>
        <dbReference type="ARBA" id="ARBA00022747"/>
    </source>
</evidence>
<keyword evidence="1 6" id="KW-0489">Methyltransferase</keyword>
<reference evidence="11" key="1">
    <citation type="journal article" date="2011" name="Stand. Genomic Sci.">
        <title>Genome sequence of the filamentous, gliding Thiothrix nivea neotype strain (JP2(T)).</title>
        <authorList>
            <person name="Lapidus A."/>
            <person name="Nolan M."/>
            <person name="Lucas S."/>
            <person name="Glavina Del Rio T."/>
            <person name="Tice H."/>
            <person name="Cheng J.F."/>
            <person name="Tapia R."/>
            <person name="Han C."/>
            <person name="Goodwin L."/>
            <person name="Pitluck S."/>
            <person name="Liolios K."/>
            <person name="Pagani I."/>
            <person name="Ivanova N."/>
            <person name="Huntemann M."/>
            <person name="Mavromatis K."/>
            <person name="Mikhailova N."/>
            <person name="Pati A."/>
            <person name="Chen A."/>
            <person name="Palaniappan K."/>
            <person name="Land M."/>
            <person name="Brambilla E.M."/>
            <person name="Rohde M."/>
            <person name="Abt B."/>
            <person name="Verbarg S."/>
            <person name="Goker M."/>
            <person name="Bristow J."/>
            <person name="Eisen J.A."/>
            <person name="Markowitz V."/>
            <person name="Hugenholtz P."/>
            <person name="Kyrpides N.C."/>
            <person name="Klenk H.P."/>
            <person name="Woyke T."/>
        </authorList>
    </citation>
    <scope>NUCLEOTIDE SEQUENCE [LARGE SCALE GENOMIC DNA]</scope>
    <source>
        <strain evidence="11">ATCC 35100 / DSM 5205 / JP2</strain>
    </source>
</reference>
<dbReference type="AlphaFoldDB" id="A0A656HHJ1"/>
<dbReference type="Gene3D" id="3.90.120.10">
    <property type="entry name" value="DNA Methylase, subunit A, domain 2"/>
    <property type="match status" value="1"/>
</dbReference>
<sequence>MNKLYSVAQVADMLGVSKETLRRWDNSGKLRSIRNPMNNYRFYSKEQLRQFEELSFIFDDSKRPQIIPDHAYKTIELFAGAGGLAIGLERAGLETILLNELDKDACATLKANRPHWNVQCGDIGALGFSPYRDQIDVVTGGFPCQAFSYIGKKMGFEDARGTLFFEFARAVKEANPKLFMAENVRGLLNHDGGKTLENIRSVIDELGYTLLEPHLMKAIFYRVPQKRERLLLVGIRNDLAGKVQFCWPRPYQKIYTLKDALKAGELFPNDTPVSAGQTYPAKKAAVMAQVPPGGYWRDLPEDVQKAYMLQSFYLGGGKTGMARRMHWDEPCLTLTCAPAQKQTERCHPEATRPFTVREYARIQTFPDDWQFRGALTSQYKQIGNAVPANMAYELGLSVVDFLNRLCGETDVLPAGIPLQQEFKFT</sequence>
<dbReference type="GO" id="GO:0032259">
    <property type="term" value="P:methylation"/>
    <property type="evidence" value="ECO:0007669"/>
    <property type="project" value="UniProtKB-KW"/>
</dbReference>
<evidence type="ECO:0000259" key="9">
    <source>
        <dbReference type="PROSITE" id="PS50937"/>
    </source>
</evidence>
<evidence type="ECO:0000256" key="7">
    <source>
        <dbReference type="RuleBase" id="RU000416"/>
    </source>
</evidence>
<dbReference type="GO" id="GO:0044027">
    <property type="term" value="P:negative regulation of gene expression via chromosomal CpG island methylation"/>
    <property type="evidence" value="ECO:0007669"/>
    <property type="project" value="TreeGrafter"/>
</dbReference>
<keyword evidence="11" id="KW-1185">Reference proteome</keyword>
<dbReference type="InterPro" id="IPR018117">
    <property type="entry name" value="C5_DNA_meth_AS"/>
</dbReference>
<dbReference type="GO" id="GO:0009307">
    <property type="term" value="P:DNA restriction-modification system"/>
    <property type="evidence" value="ECO:0007669"/>
    <property type="project" value="UniProtKB-KW"/>
</dbReference>
<evidence type="ECO:0000313" key="11">
    <source>
        <dbReference type="Proteomes" id="UP000005317"/>
    </source>
</evidence>
<dbReference type="CDD" id="cd04762">
    <property type="entry name" value="HTH_MerR-trunc"/>
    <property type="match status" value="1"/>
</dbReference>
<dbReference type="EC" id="2.1.1.37" evidence="8"/>
<gene>
    <name evidence="10" type="ORF">Thini_2392</name>
</gene>